<protein>
    <recommendedName>
        <fullName evidence="3">Carbohydrate kinase PfkB domain-containing protein</fullName>
    </recommendedName>
</protein>
<dbReference type="GeneID" id="19320580"/>
<dbReference type="eggNOG" id="ENOG502RXMJ">
    <property type="taxonomic scope" value="Eukaryota"/>
</dbReference>
<dbReference type="Gene3D" id="3.40.1190.20">
    <property type="match status" value="1"/>
</dbReference>
<name>A0A061H221_9BASI</name>
<dbReference type="PANTHER" id="PTHR47098:SF2">
    <property type="entry name" value="PROTEIN MAK32"/>
    <property type="match status" value="1"/>
</dbReference>
<dbReference type="AlphaFoldDB" id="A0A061H221"/>
<gene>
    <name evidence="1" type="ORF">PFL1_06505</name>
</gene>
<dbReference type="InterPro" id="IPR029056">
    <property type="entry name" value="Ribokinase-like"/>
</dbReference>
<dbReference type="EMBL" id="KE361649">
    <property type="protein sequence ID" value="EPQ25830.1"/>
    <property type="molecule type" value="Genomic_DNA"/>
</dbReference>
<evidence type="ECO:0000313" key="2">
    <source>
        <dbReference type="Proteomes" id="UP000053664"/>
    </source>
</evidence>
<organism evidence="1 2">
    <name type="scientific">Pseudozyma flocculosa PF-1</name>
    <dbReference type="NCBI Taxonomy" id="1277687"/>
    <lineage>
        <taxon>Eukaryota</taxon>
        <taxon>Fungi</taxon>
        <taxon>Dikarya</taxon>
        <taxon>Basidiomycota</taxon>
        <taxon>Ustilaginomycotina</taxon>
        <taxon>Ustilaginomycetes</taxon>
        <taxon>Ustilaginales</taxon>
        <taxon>Ustilaginaceae</taxon>
        <taxon>Pseudozyma</taxon>
    </lineage>
</organism>
<dbReference type="KEGG" id="pfp:PFL1_06505"/>
<dbReference type="HOGENOM" id="CLU_032834_1_0_1"/>
<evidence type="ECO:0000313" key="1">
    <source>
        <dbReference type="EMBL" id="EPQ25830.1"/>
    </source>
</evidence>
<dbReference type="Proteomes" id="UP000053664">
    <property type="component" value="Unassembled WGS sequence"/>
</dbReference>
<reference evidence="1 2" key="1">
    <citation type="journal article" date="2013" name="Plant Cell">
        <title>The transition from a phytopathogenic smut ancestor to an anamorphic biocontrol agent deciphered by comparative whole-genome analysis.</title>
        <authorList>
            <person name="Lefebvre F."/>
            <person name="Joly D.L."/>
            <person name="Labbe C."/>
            <person name="Teichmann B."/>
            <person name="Linning R."/>
            <person name="Belzile F."/>
            <person name="Bakkeren G."/>
            <person name="Belanger R.R."/>
        </authorList>
    </citation>
    <scope>NUCLEOTIDE SEQUENCE [LARGE SCALE GENOMIC DNA]</scope>
    <source>
        <strain evidence="1 2">PF-1</strain>
    </source>
</reference>
<dbReference type="RefSeq" id="XP_007882241.1">
    <property type="nucleotide sequence ID" value="XM_007884050.1"/>
</dbReference>
<dbReference type="SUPFAM" id="SSF53613">
    <property type="entry name" value="Ribokinase-like"/>
    <property type="match status" value="1"/>
</dbReference>
<dbReference type="PANTHER" id="PTHR47098">
    <property type="entry name" value="PROTEIN MAK32"/>
    <property type="match status" value="1"/>
</dbReference>
<sequence length="436" mass="46506">MPSIAPAPPSSTAVQLGTLGMFILDTFSFLDPVTAEPQGDRGLGIQLGGGGLYFCIGARTALDPAAIQMIIDTGTDFHPDIRAALERFDRTAPGHSPMVLAAGREGRPPSMWHFRQRDGQTTRAVNVYRGEHRGFEYLTPKVRLEVRDLVLASPTTPPTLPRWIHMICTPQRARDIIQHIDANLAAATAADLAQTKSLGPRLVYEPIPDSCVPENLDDCLGLLDRLAVFSPNHEEAAALLGLSEAWQTISTTDRSAEVQVEWIKRNLAHGFVERCRAAGVAGNLPLICIRSGKLGCVIGSDAVGFQHVPAYHTADVEPSHPASSTRVVDVTGAGNAFLGGLTASLVVAAAAADDARPLRAGQKQEARHLHREAAIHGAVAASLVIEQLGLPSFDVVKEPAAAARATGQQAVETWNGATIHSRIEHLRQRVAEQGAA</sequence>
<proteinExistence type="predicted"/>
<dbReference type="OrthoDB" id="497927at2759"/>
<evidence type="ECO:0008006" key="3">
    <source>
        <dbReference type="Google" id="ProtNLM"/>
    </source>
</evidence>
<accession>A0A061H221</accession>